<dbReference type="Gene3D" id="2.115.10.20">
    <property type="entry name" value="Glycosyl hydrolase domain, family 43"/>
    <property type="match status" value="1"/>
</dbReference>
<organism evidence="9 10">
    <name type="scientific">Haloferax elongans ATCC BAA-1513</name>
    <dbReference type="NCBI Taxonomy" id="1230453"/>
    <lineage>
        <taxon>Archaea</taxon>
        <taxon>Methanobacteriati</taxon>
        <taxon>Methanobacteriota</taxon>
        <taxon>Stenosarchaea group</taxon>
        <taxon>Halobacteria</taxon>
        <taxon>Halobacteriales</taxon>
        <taxon>Haloferacaceae</taxon>
        <taxon>Haloferax</taxon>
    </lineage>
</organism>
<dbReference type="Proteomes" id="UP000011612">
    <property type="component" value="Unassembled WGS sequence"/>
</dbReference>
<comment type="caution">
    <text evidence="9">The sequence shown here is derived from an EMBL/GenBank/DDBJ whole genome shotgun (WGS) entry which is preliminary data.</text>
</comment>
<dbReference type="InterPro" id="IPR032526">
    <property type="entry name" value="DUF4960"/>
</dbReference>
<dbReference type="GO" id="GO:0005975">
    <property type="term" value="P:carbohydrate metabolic process"/>
    <property type="evidence" value="ECO:0007669"/>
    <property type="project" value="InterPro"/>
</dbReference>
<feature type="domain" description="Glycosyl hydrolase family 32 N-terminal" evidence="6">
    <location>
        <begin position="273"/>
        <end position="569"/>
    </location>
</feature>
<dbReference type="InterPro" id="IPR013189">
    <property type="entry name" value="Glyco_hydro_32_C"/>
</dbReference>
<gene>
    <name evidence="9" type="ORF">C453_18044</name>
</gene>
<keyword evidence="3 9" id="KW-0378">Hydrolase</keyword>
<dbReference type="PANTHER" id="PTHR43101:SF1">
    <property type="entry name" value="BETA-FRUCTOSIDASE"/>
    <property type="match status" value="1"/>
</dbReference>
<evidence type="ECO:0000259" key="7">
    <source>
        <dbReference type="Pfam" id="PF08244"/>
    </source>
</evidence>
<evidence type="ECO:0000259" key="6">
    <source>
        <dbReference type="Pfam" id="PF00251"/>
    </source>
</evidence>
<dbReference type="PATRIC" id="fig|1230453.4.peg.3592"/>
<dbReference type="SUPFAM" id="SSF75005">
    <property type="entry name" value="Arabinanase/levansucrase/invertase"/>
    <property type="match status" value="1"/>
</dbReference>
<accession>M0HDS6</accession>
<evidence type="ECO:0000256" key="4">
    <source>
        <dbReference type="ARBA" id="ARBA00023295"/>
    </source>
</evidence>
<evidence type="ECO:0000259" key="8">
    <source>
        <dbReference type="Pfam" id="PF16324"/>
    </source>
</evidence>
<evidence type="ECO:0000256" key="3">
    <source>
        <dbReference type="ARBA" id="ARBA00022801"/>
    </source>
</evidence>
<dbReference type="STRING" id="1230453.C453_18044"/>
<dbReference type="Pfam" id="PF16324">
    <property type="entry name" value="DUF4960"/>
    <property type="match status" value="1"/>
</dbReference>
<evidence type="ECO:0000256" key="5">
    <source>
        <dbReference type="SAM" id="MobiDB-lite"/>
    </source>
</evidence>
<dbReference type="InterPro" id="IPR001362">
    <property type="entry name" value="Glyco_hydro_32"/>
</dbReference>
<dbReference type="Pfam" id="PF00251">
    <property type="entry name" value="Glyco_hydro_32N"/>
    <property type="match status" value="1"/>
</dbReference>
<keyword evidence="10" id="KW-1185">Reference proteome</keyword>
<evidence type="ECO:0000256" key="1">
    <source>
        <dbReference type="ARBA" id="ARBA00009902"/>
    </source>
</evidence>
<dbReference type="RefSeq" id="WP_008326761.1">
    <property type="nucleotide sequence ID" value="NZ_AOLK01000023.1"/>
</dbReference>
<dbReference type="GO" id="GO:0004564">
    <property type="term" value="F:beta-fructofuranosidase activity"/>
    <property type="evidence" value="ECO:0007669"/>
    <property type="project" value="UniProtKB-EC"/>
</dbReference>
<protein>
    <recommendedName>
        <fullName evidence="2">beta-fructofuranosidase</fullName>
        <ecNumber evidence="2">3.2.1.26</ecNumber>
    </recommendedName>
</protein>
<feature type="domain" description="Glycosyl hydrolase family 32 C-terminal" evidence="7">
    <location>
        <begin position="573"/>
        <end position="720"/>
    </location>
</feature>
<proteinExistence type="inferred from homology"/>
<feature type="region of interest" description="Disordered" evidence="5">
    <location>
        <begin position="230"/>
        <end position="253"/>
    </location>
</feature>
<dbReference type="SMART" id="SM00640">
    <property type="entry name" value="Glyco_32"/>
    <property type="match status" value="1"/>
</dbReference>
<comment type="similarity">
    <text evidence="1">Belongs to the glycosyl hydrolase 32 family.</text>
</comment>
<dbReference type="InterPro" id="IPR051214">
    <property type="entry name" value="GH32_Enzymes"/>
</dbReference>
<evidence type="ECO:0000313" key="10">
    <source>
        <dbReference type="Proteomes" id="UP000011612"/>
    </source>
</evidence>
<sequence length="732" mass="80517">MDELPVRVAFPYVTELTDEQRVARDWAAETVISVETVELDAVATGAVTLDDFDVVWWHTDRHFDEESRALAVRCAPAIDDFLAGGGGVFLTLHAVAAVEELGIDAVGPDAVGTETSPHPTGLLAKSIHADHPLFEGFDTLGVHLQPRESPRPVARYEHVLPEHGQILASTLHGDDYLVALNSAVEWQVGEGTVYGIGAEVSFLSHHDHDFEAMGANETLLRNALGVLGGDSRRRPTFTDRPSGSSESVDSTGASGFDAMRERLAADHHRPRYHFAGPANWINDPNGLIQYRGTYHLFYQYNPGGPYHGTIHWGHAVSDDLVHWRDEPVALAPDIDGPDRDGCWSGCAVVDDDGVPTILYTGGRDHHQLPCLATTSDPMLRSWDKAPDNPIIEATPDDLDILGTDDWAAEFRDHAVWKVGDNWYQLIGSAVAHEGGVALLYRSADLRDWEFVGPLLGGTEGHGTVWECPELLSFGEFDLLHVSNYEDVRYFVGRADLDAPDFEVETEGRLDYGDFYAPQSTVDDRGRTLTWGWVKESRGVHSQWHAGWSGLMSLPRELSVDETGTLHQRPVSELTSLRGHHVADADRVLDGGDHTDLPLSGNAYELVFDVAVEDGATFELGLFESPARSERTVVRYDGDRIVVDRDASSHSHDVDRGPRSMPVEGDTLSLRIFVDCSVVELFANETRCLTTRVYPTRADADGVSLAARGGSVEVARLDAWELDAAFEARRRET</sequence>
<evidence type="ECO:0000256" key="2">
    <source>
        <dbReference type="ARBA" id="ARBA00012758"/>
    </source>
</evidence>
<dbReference type="InterPro" id="IPR023296">
    <property type="entry name" value="Glyco_hydro_beta-prop_sf"/>
</dbReference>
<dbReference type="EC" id="3.2.1.26" evidence="2"/>
<dbReference type="Pfam" id="PF08244">
    <property type="entry name" value="Glyco_hydro_32C"/>
    <property type="match status" value="1"/>
</dbReference>
<reference evidence="9 10" key="1">
    <citation type="journal article" date="2014" name="PLoS Genet.">
        <title>Phylogenetically driven sequencing of extremely halophilic archaea reveals strategies for static and dynamic osmo-response.</title>
        <authorList>
            <person name="Becker E.A."/>
            <person name="Seitzer P.M."/>
            <person name="Tritt A."/>
            <person name="Larsen D."/>
            <person name="Krusor M."/>
            <person name="Yao A.I."/>
            <person name="Wu D."/>
            <person name="Madern D."/>
            <person name="Eisen J.A."/>
            <person name="Darling A.E."/>
            <person name="Facciotti M.T."/>
        </authorList>
    </citation>
    <scope>NUCLEOTIDE SEQUENCE [LARGE SCALE GENOMIC DNA]</scope>
    <source>
        <strain evidence="9 10">ATCC BAA-1513</strain>
    </source>
</reference>
<feature type="compositionally biased region" description="Polar residues" evidence="5">
    <location>
        <begin position="239"/>
        <end position="253"/>
    </location>
</feature>
<dbReference type="InterPro" id="IPR013320">
    <property type="entry name" value="ConA-like_dom_sf"/>
</dbReference>
<name>M0HDS6_HALEO</name>
<dbReference type="EMBL" id="AOLK01000023">
    <property type="protein sequence ID" value="ELZ81943.1"/>
    <property type="molecule type" value="Genomic_DNA"/>
</dbReference>
<feature type="domain" description="DUF4960" evidence="8">
    <location>
        <begin position="17"/>
        <end position="137"/>
    </location>
</feature>
<dbReference type="InterPro" id="IPR013148">
    <property type="entry name" value="Glyco_hydro_32_N"/>
</dbReference>
<dbReference type="Gene3D" id="2.60.120.560">
    <property type="entry name" value="Exo-inulinase, domain 1"/>
    <property type="match status" value="1"/>
</dbReference>
<keyword evidence="4" id="KW-0326">Glycosidase</keyword>
<evidence type="ECO:0000313" key="9">
    <source>
        <dbReference type="EMBL" id="ELZ81943.1"/>
    </source>
</evidence>
<dbReference type="AlphaFoldDB" id="M0HDS6"/>
<dbReference type="SUPFAM" id="SSF49899">
    <property type="entry name" value="Concanavalin A-like lectins/glucanases"/>
    <property type="match status" value="1"/>
</dbReference>
<dbReference type="OrthoDB" id="166931at2157"/>
<dbReference type="PANTHER" id="PTHR43101">
    <property type="entry name" value="BETA-FRUCTOSIDASE"/>
    <property type="match status" value="1"/>
</dbReference>
<dbReference type="CDD" id="cd08996">
    <property type="entry name" value="GH32_FFase"/>
    <property type="match status" value="1"/>
</dbReference>